<feature type="compositionally biased region" description="Low complexity" evidence="1">
    <location>
        <begin position="361"/>
        <end position="376"/>
    </location>
</feature>
<evidence type="ECO:0000256" key="1">
    <source>
        <dbReference type="SAM" id="MobiDB-lite"/>
    </source>
</evidence>
<feature type="compositionally biased region" description="Polar residues" evidence="1">
    <location>
        <begin position="215"/>
        <end position="231"/>
    </location>
</feature>
<accession>A0A9P4TUE7</accession>
<feature type="compositionally biased region" description="Polar residues" evidence="1">
    <location>
        <begin position="1"/>
        <end position="12"/>
    </location>
</feature>
<feature type="compositionally biased region" description="Low complexity" evidence="1">
    <location>
        <begin position="168"/>
        <end position="186"/>
    </location>
</feature>
<proteinExistence type="predicted"/>
<dbReference type="Proteomes" id="UP000800235">
    <property type="component" value="Unassembled WGS sequence"/>
</dbReference>
<sequence>MLPSSQNAQSAHTLPRNFTFHYQDGQPPKTPEPLERDEQAKPVPPPPARDYGEPYRKKRTRPQIPTFQQRSYRAIHPSEGFASSSDSRDIPLPSIELLEAPTGFHHPGSSSSTNTDTGLHAMAALNARPMSPPTTPIAQMYGAEEVGDREENPAEDSSSQGDSLTRPSTACSAFSDSSNSSSVESFPSLTGFGTSLETESFKPFGFSALKTNPVSSPLHSYSRSTTLQTPMPQKPSWTDDMDNHLWITYMRYLQDATHTPFKMLPGTAPPIGVCSRVAREAKQTWRGSRSLAIPRAHQFARWGSTRVDTPEEVPTSDGATSPKPSHSWGRSDAATRKRLRELCKRKPTLSAHYNRLLHARSPTPLSSSMRSRTSSMARDLSPPGESNAFSTRDMNISLATSISSTMHFGAPLSRITSELSTPRPRATTQFQLPPSRSPGHQKSQSLHFGVGLAEHSAASSSGLASPFRPTSLFQMSRTQSENSLKAPVSALPTLASPVELHAPIPRRLLFKRPAQQELEDAKSEDPFTRQNHLMRELFGPPAAEPAHRRVRSRGFSLGDMSASSRLPNLGHVSASTRLSNLFAPPDTSEPMGDVTATQSSSTNVPATSSLLLPPPSMGRLGRLGSPFAEKKQHFNTFPRNFSLHGLEPAMEMNDSRGPADPDFQYHL</sequence>
<feature type="region of interest" description="Disordered" evidence="1">
    <location>
        <begin position="215"/>
        <end position="237"/>
    </location>
</feature>
<gene>
    <name evidence="2" type="ORF">EJ08DRAFT_488167</name>
</gene>
<feature type="region of interest" description="Disordered" evidence="1">
    <location>
        <begin position="302"/>
        <end position="333"/>
    </location>
</feature>
<comment type="caution">
    <text evidence="2">The sequence shown here is derived from an EMBL/GenBank/DDBJ whole genome shotgun (WGS) entry which is preliminary data.</text>
</comment>
<organism evidence="2 3">
    <name type="scientific">Tothia fuscella</name>
    <dbReference type="NCBI Taxonomy" id="1048955"/>
    <lineage>
        <taxon>Eukaryota</taxon>
        <taxon>Fungi</taxon>
        <taxon>Dikarya</taxon>
        <taxon>Ascomycota</taxon>
        <taxon>Pezizomycotina</taxon>
        <taxon>Dothideomycetes</taxon>
        <taxon>Pleosporomycetidae</taxon>
        <taxon>Venturiales</taxon>
        <taxon>Cylindrosympodiaceae</taxon>
        <taxon>Tothia</taxon>
    </lineage>
</organism>
<dbReference type="OrthoDB" id="419770at2759"/>
<feature type="region of interest" description="Disordered" evidence="1">
    <location>
        <begin position="583"/>
        <end position="616"/>
    </location>
</feature>
<feature type="compositionally biased region" description="Polar residues" evidence="1">
    <location>
        <begin position="155"/>
        <end position="167"/>
    </location>
</feature>
<evidence type="ECO:0000313" key="2">
    <source>
        <dbReference type="EMBL" id="KAF2421822.1"/>
    </source>
</evidence>
<evidence type="ECO:0000313" key="3">
    <source>
        <dbReference type="Proteomes" id="UP000800235"/>
    </source>
</evidence>
<dbReference type="AlphaFoldDB" id="A0A9P4TUE7"/>
<feature type="region of interest" description="Disordered" evidence="1">
    <location>
        <begin position="358"/>
        <end position="389"/>
    </location>
</feature>
<feature type="region of interest" description="Disordered" evidence="1">
    <location>
        <begin position="1"/>
        <end position="117"/>
    </location>
</feature>
<feature type="region of interest" description="Disordered" evidence="1">
    <location>
        <begin position="146"/>
        <end position="186"/>
    </location>
</feature>
<reference evidence="2" key="1">
    <citation type="journal article" date="2020" name="Stud. Mycol.">
        <title>101 Dothideomycetes genomes: a test case for predicting lifestyles and emergence of pathogens.</title>
        <authorList>
            <person name="Haridas S."/>
            <person name="Albert R."/>
            <person name="Binder M."/>
            <person name="Bloem J."/>
            <person name="Labutti K."/>
            <person name="Salamov A."/>
            <person name="Andreopoulos B."/>
            <person name="Baker S."/>
            <person name="Barry K."/>
            <person name="Bills G."/>
            <person name="Bluhm B."/>
            <person name="Cannon C."/>
            <person name="Castanera R."/>
            <person name="Culley D."/>
            <person name="Daum C."/>
            <person name="Ezra D."/>
            <person name="Gonzalez J."/>
            <person name="Henrissat B."/>
            <person name="Kuo A."/>
            <person name="Liang C."/>
            <person name="Lipzen A."/>
            <person name="Lutzoni F."/>
            <person name="Magnuson J."/>
            <person name="Mondo S."/>
            <person name="Nolan M."/>
            <person name="Ohm R."/>
            <person name="Pangilinan J."/>
            <person name="Park H.-J."/>
            <person name="Ramirez L."/>
            <person name="Alfaro M."/>
            <person name="Sun H."/>
            <person name="Tritt A."/>
            <person name="Yoshinaga Y."/>
            <person name="Zwiers L.-H."/>
            <person name="Turgeon B."/>
            <person name="Goodwin S."/>
            <person name="Spatafora J."/>
            <person name="Crous P."/>
            <person name="Grigoriev I."/>
        </authorList>
    </citation>
    <scope>NUCLEOTIDE SEQUENCE</scope>
    <source>
        <strain evidence="2">CBS 130266</strain>
    </source>
</reference>
<keyword evidence="3" id="KW-1185">Reference proteome</keyword>
<feature type="region of interest" description="Disordered" evidence="1">
    <location>
        <begin position="417"/>
        <end position="446"/>
    </location>
</feature>
<feature type="compositionally biased region" description="Polar residues" evidence="1">
    <location>
        <begin position="108"/>
        <end position="117"/>
    </location>
</feature>
<name>A0A9P4TUE7_9PEZI</name>
<protein>
    <submittedName>
        <fullName evidence="2">Uncharacterized protein</fullName>
    </submittedName>
</protein>
<feature type="compositionally biased region" description="Polar residues" evidence="1">
    <location>
        <begin position="595"/>
        <end position="607"/>
    </location>
</feature>
<dbReference type="EMBL" id="MU007095">
    <property type="protein sequence ID" value="KAF2421822.1"/>
    <property type="molecule type" value="Genomic_DNA"/>
</dbReference>